<evidence type="ECO:0000313" key="3">
    <source>
        <dbReference type="Proteomes" id="UP000681290"/>
    </source>
</evidence>
<sequence length="156" mass="18091">MRNINKFTFLLLLVILIMSVSMIWVVINSMDKGKDADKHEVSRNHSILINFDENDFEQLEDLVSRFKEGKGNYLMLIPPIVDGGYWIHDVYSNGREIKWTIDNTRDGMSGDGRGIRKYTCKAIDKNETEELFTIELSQCDDLDPNEKLSVISIWKE</sequence>
<evidence type="ECO:0008006" key="4">
    <source>
        <dbReference type="Google" id="ProtNLM"/>
    </source>
</evidence>
<protein>
    <recommendedName>
        <fullName evidence="4">DUF4362 domain-containing protein</fullName>
    </recommendedName>
</protein>
<keyword evidence="1" id="KW-0812">Transmembrane</keyword>
<reference evidence="2 3" key="1">
    <citation type="submission" date="2021-03" db="EMBL/GenBank/DDBJ databases">
        <title>Antimicrobial resistance genes in bacteria isolated from Japanese honey, and their potential for conferring macrolide and lincosamide resistance in the American foulbrood pathogen Paenibacillus larvae.</title>
        <authorList>
            <person name="Okamoto M."/>
            <person name="Kumagai M."/>
            <person name="Kanamori H."/>
            <person name="Takamatsu D."/>
        </authorList>
    </citation>
    <scope>NUCLEOTIDE SEQUENCE [LARGE SCALE GENOMIC DNA]</scope>
    <source>
        <strain evidence="2 3">J15TS10</strain>
    </source>
</reference>
<accession>A0ABQ4MRD5</accession>
<name>A0ABQ4MRD5_9BACL</name>
<feature type="transmembrane region" description="Helical" evidence="1">
    <location>
        <begin position="7"/>
        <end position="27"/>
    </location>
</feature>
<dbReference type="Proteomes" id="UP000681290">
    <property type="component" value="Unassembled WGS sequence"/>
</dbReference>
<evidence type="ECO:0000256" key="1">
    <source>
        <dbReference type="SAM" id="Phobius"/>
    </source>
</evidence>
<keyword evidence="1" id="KW-0472">Membrane</keyword>
<keyword evidence="1" id="KW-1133">Transmembrane helix</keyword>
<comment type="caution">
    <text evidence="2">The sequence shown here is derived from an EMBL/GenBank/DDBJ whole genome shotgun (WGS) entry which is preliminary data.</text>
</comment>
<proteinExistence type="predicted"/>
<organism evidence="2 3">
    <name type="scientific">Paenibacillus woosongensis</name>
    <dbReference type="NCBI Taxonomy" id="307580"/>
    <lineage>
        <taxon>Bacteria</taxon>
        <taxon>Bacillati</taxon>
        <taxon>Bacillota</taxon>
        <taxon>Bacilli</taxon>
        <taxon>Bacillales</taxon>
        <taxon>Paenibacillaceae</taxon>
        <taxon>Paenibacillus</taxon>
    </lineage>
</organism>
<evidence type="ECO:0000313" key="2">
    <source>
        <dbReference type="EMBL" id="GIP58499.1"/>
    </source>
</evidence>
<gene>
    <name evidence="2" type="ORF">J15TS10_23130</name>
</gene>
<dbReference type="RefSeq" id="WP_213590920.1">
    <property type="nucleotide sequence ID" value="NZ_BOSM01000003.1"/>
</dbReference>
<keyword evidence="3" id="KW-1185">Reference proteome</keyword>
<dbReference type="EMBL" id="BOSM01000003">
    <property type="protein sequence ID" value="GIP58499.1"/>
    <property type="molecule type" value="Genomic_DNA"/>
</dbReference>